<dbReference type="Proteomes" id="UP000234681">
    <property type="component" value="Chromosome 3"/>
</dbReference>
<dbReference type="AlphaFoldDB" id="A6JTM3"/>
<reference evidence="1 2" key="1">
    <citation type="submission" date="2005-09" db="EMBL/GenBank/DDBJ databases">
        <authorList>
            <person name="Mural R.J."/>
            <person name="Li P.W."/>
            <person name="Adams M.D."/>
            <person name="Amanatides P.G."/>
            <person name="Baden-Tillson H."/>
            <person name="Barnstead M."/>
            <person name="Chin S.H."/>
            <person name="Dew I."/>
            <person name="Evans C.A."/>
            <person name="Ferriera S."/>
            <person name="Flanigan M."/>
            <person name="Fosler C."/>
            <person name="Glodek A."/>
            <person name="Gu Z."/>
            <person name="Holt R.A."/>
            <person name="Jennings D."/>
            <person name="Kraft C.L."/>
            <person name="Lu F."/>
            <person name="Nguyen T."/>
            <person name="Nusskern D.R."/>
            <person name="Pfannkoch C.M."/>
            <person name="Sitter C."/>
            <person name="Sutton G.G."/>
            <person name="Venter J.C."/>
            <person name="Wang Z."/>
            <person name="Woodage T."/>
            <person name="Zheng X.H."/>
            <person name="Zhong F."/>
        </authorList>
    </citation>
    <scope>NUCLEOTIDE SEQUENCE [LARGE SCALE GENOMIC DNA]</scope>
    <source>
        <strain>BN</strain>
        <strain evidence="2">Sprague-Dawley</strain>
    </source>
</reference>
<dbReference type="EMBL" id="CH474001">
    <property type="protein sequence ID" value="EDL93424.1"/>
    <property type="molecule type" value="Genomic_DNA"/>
</dbReference>
<accession>A6JTM3</accession>
<organism evidence="1 2">
    <name type="scientific">Rattus norvegicus</name>
    <name type="common">Rat</name>
    <dbReference type="NCBI Taxonomy" id="10116"/>
    <lineage>
        <taxon>Eukaryota</taxon>
        <taxon>Metazoa</taxon>
        <taxon>Chordata</taxon>
        <taxon>Craniata</taxon>
        <taxon>Vertebrata</taxon>
        <taxon>Euteleostomi</taxon>
        <taxon>Mammalia</taxon>
        <taxon>Eutheria</taxon>
        <taxon>Euarchontoglires</taxon>
        <taxon>Glires</taxon>
        <taxon>Rodentia</taxon>
        <taxon>Myomorpha</taxon>
        <taxon>Muroidea</taxon>
        <taxon>Muridae</taxon>
        <taxon>Murinae</taxon>
        <taxon>Rattus</taxon>
    </lineage>
</organism>
<evidence type="ECO:0000313" key="1">
    <source>
        <dbReference type="EMBL" id="EDL93424.1"/>
    </source>
</evidence>
<name>A6JTM3_RAT</name>
<protein>
    <submittedName>
        <fullName evidence="1">RCG45764</fullName>
    </submittedName>
</protein>
<sequence length="58" mass="6304">MTEIGLAPRNPTPLISRKPVLSVKKDQLLTGHKALSHSGIVLTQGSHGRQLLKMQAHL</sequence>
<proteinExistence type="predicted"/>
<gene>
    <name evidence="1" type="ORF">rCG_45764</name>
</gene>
<evidence type="ECO:0000313" key="2">
    <source>
        <dbReference type="Proteomes" id="UP000234681"/>
    </source>
</evidence>